<keyword evidence="7 8" id="KW-0326">Glycosidase</keyword>
<dbReference type="SMART" id="SM01029">
    <property type="entry name" value="BetaGal_dom2"/>
    <property type="match status" value="1"/>
</dbReference>
<dbReference type="GO" id="GO:0004565">
    <property type="term" value="F:beta-galactosidase activity"/>
    <property type="evidence" value="ECO:0007669"/>
    <property type="project" value="UniProtKB-EC"/>
</dbReference>
<dbReference type="AlphaFoldDB" id="A0A194V643"/>
<gene>
    <name evidence="11" type="ORF">VP1G_06638</name>
</gene>
<dbReference type="Pfam" id="PF13364">
    <property type="entry name" value="BetaGal_ABD2"/>
    <property type="match status" value="2"/>
</dbReference>
<evidence type="ECO:0000256" key="9">
    <source>
        <dbReference type="RuleBase" id="RU003679"/>
    </source>
</evidence>
<dbReference type="SUPFAM" id="SSF51445">
    <property type="entry name" value="(Trans)glycosidases"/>
    <property type="match status" value="1"/>
</dbReference>
<dbReference type="InterPro" id="IPR025300">
    <property type="entry name" value="BetaGal_jelly_roll_dom"/>
</dbReference>
<dbReference type="InterPro" id="IPR008979">
    <property type="entry name" value="Galactose-bd-like_sf"/>
</dbReference>
<keyword evidence="6" id="KW-0325">Glycoprotein</keyword>
<dbReference type="Gene3D" id="2.60.120.260">
    <property type="entry name" value="Galactose-binding domain-like"/>
    <property type="match status" value="2"/>
</dbReference>
<dbReference type="SUPFAM" id="SSF49785">
    <property type="entry name" value="Galactose-binding domain-like"/>
    <property type="match status" value="2"/>
</dbReference>
<dbReference type="InterPro" id="IPR018954">
    <property type="entry name" value="Betagal_dom2"/>
</dbReference>
<dbReference type="InterPro" id="IPR019801">
    <property type="entry name" value="Glyco_hydro_35_CS"/>
</dbReference>
<evidence type="ECO:0000313" key="12">
    <source>
        <dbReference type="Proteomes" id="UP000078576"/>
    </source>
</evidence>
<evidence type="ECO:0000256" key="3">
    <source>
        <dbReference type="ARBA" id="ARBA00012756"/>
    </source>
</evidence>
<dbReference type="Pfam" id="PF13363">
    <property type="entry name" value="BetaGal_dom3"/>
    <property type="match status" value="1"/>
</dbReference>
<dbReference type="PRINTS" id="PR00742">
    <property type="entry name" value="GLHYDRLASE35"/>
</dbReference>
<keyword evidence="12" id="KW-1185">Reference proteome</keyword>
<reference evidence="12" key="1">
    <citation type="submission" date="2014-12" db="EMBL/GenBank/DDBJ databases">
        <title>Genome Sequence of Valsa Canker Pathogens Uncovers a Specific Adaption of Colonization on Woody Bark.</title>
        <authorList>
            <person name="Yin Z."/>
            <person name="Liu H."/>
            <person name="Gao X."/>
            <person name="Li Z."/>
            <person name="Song N."/>
            <person name="Ke X."/>
            <person name="Dai Q."/>
            <person name="Wu Y."/>
            <person name="Sun Y."/>
            <person name="Xu J.-R."/>
            <person name="Kang Z.K."/>
            <person name="Wang L."/>
            <person name="Huang L."/>
        </authorList>
    </citation>
    <scope>NUCLEOTIDE SEQUENCE [LARGE SCALE GENOMIC DNA]</scope>
    <source>
        <strain evidence="12">SXYL134</strain>
    </source>
</reference>
<dbReference type="InterPro" id="IPR031330">
    <property type="entry name" value="Gly_Hdrlase_35_cat"/>
</dbReference>
<dbReference type="InterPro" id="IPR037110">
    <property type="entry name" value="Betagal_dom2_sf"/>
</dbReference>
<dbReference type="Pfam" id="PF01301">
    <property type="entry name" value="Glyco_hydro_35"/>
    <property type="match status" value="1"/>
</dbReference>
<evidence type="ECO:0000256" key="4">
    <source>
        <dbReference type="ARBA" id="ARBA00022729"/>
    </source>
</evidence>
<dbReference type="SUPFAM" id="SSF117100">
    <property type="entry name" value="Beta-galactosidase LacA, domain 3"/>
    <property type="match status" value="1"/>
</dbReference>
<keyword evidence="4" id="KW-0732">Signal</keyword>
<dbReference type="PROSITE" id="PS01182">
    <property type="entry name" value="GLYCOSYL_HYDROL_F35"/>
    <property type="match status" value="1"/>
</dbReference>
<comment type="similarity">
    <text evidence="2 9">Belongs to the glycosyl hydrolase 35 family.</text>
</comment>
<organism evidence="11 12">
    <name type="scientific">Cytospora mali</name>
    <name type="common">Apple Valsa canker fungus</name>
    <name type="synonym">Valsa mali</name>
    <dbReference type="NCBI Taxonomy" id="578113"/>
    <lineage>
        <taxon>Eukaryota</taxon>
        <taxon>Fungi</taxon>
        <taxon>Dikarya</taxon>
        <taxon>Ascomycota</taxon>
        <taxon>Pezizomycotina</taxon>
        <taxon>Sordariomycetes</taxon>
        <taxon>Sordariomycetidae</taxon>
        <taxon>Diaporthales</taxon>
        <taxon>Cytosporaceae</taxon>
        <taxon>Cytospora</taxon>
    </lineage>
</organism>
<evidence type="ECO:0000256" key="6">
    <source>
        <dbReference type="ARBA" id="ARBA00023180"/>
    </source>
</evidence>
<dbReference type="GO" id="GO:0005975">
    <property type="term" value="P:carbohydrate metabolic process"/>
    <property type="evidence" value="ECO:0007669"/>
    <property type="project" value="InterPro"/>
</dbReference>
<dbReference type="Proteomes" id="UP000078576">
    <property type="component" value="Unassembled WGS sequence"/>
</dbReference>
<dbReference type="Gene3D" id="3.20.20.80">
    <property type="entry name" value="Glycosidases"/>
    <property type="match status" value="1"/>
</dbReference>
<dbReference type="InterPro" id="IPR001944">
    <property type="entry name" value="Glycoside_Hdrlase_35"/>
</dbReference>
<evidence type="ECO:0000259" key="10">
    <source>
        <dbReference type="SMART" id="SM01029"/>
    </source>
</evidence>
<sequence>MKPENFLLGASLWGSWANRTLAGTSTALKRQNILQNIVTFDEHSILIHGERLFLYSGEFHPFRLPVPGLWLDVFQKIKSLGFNGVSFYVDWALVEGKQGQVNLDGIWDLRPFFDAAVEAGIYLIARPGPYINAEVSAGGFPGWLLRVECILRSNCSEYEDATKDYLSTIGKVIADAEVTKGGPVILVQPENEYSTWPNVAETEFPLDFNMEYMAFVEEQLRNAGITVPFIDNDNKVLGSFAPSTGLGAVDLYGIDSYPVRYDCSQPDVWPTYRWPVDWQVLHEAQSPSTPFAIPEFQGGTATSWGSVGQDMCAALVGPEALRVFYKNNYSFGVKIMNIYMTYGGTNWGNLGYMGGDTSYDYGASITEGRLVWREKFSEQKLQANFFKVSPGYLTAKPGNEGNGTYASASDVGVTPLFGEKGMNFYIVRHADFTLNTTVEYRLKLPTSDGNITIPQLGGDLSLVGRDAKLIVTDYAVGETKLVYSTADILTWATGTSGKTVLILYGTAGELHEFSLPVSSGRPVSFDTGSSVTIKQRSSGWVVQWTVTPAQQVIHISEADLEIRLLWRNDAFNYWVLELPQPEPIGNFSSPSKSVTIVKGGYLMRTAALDGPTLHLTGDFNATTDIELVFEPTGKVESLTINGKTLQTRRSDLGTLVSRVTYTPPTLRLPDFTALTWHAIESLPEASPGANYDDSLWTVCNHTTSTNNQRNLSTPTSLYASDYGYHAGSLIYRGHFTSTGNESELFLNISGGYAFSHSAFLDSTFLGSWVGSPDNKTYAQTFPLPTDTTAGVDHVIAVLMDHMGQDEEAPGTDAVKYPMGILDYALSGHLNKGEVQWKLTGNLGGEDYMDKIRGPRNEGGMFAERKGYHLPAPPIKDTSLGWTVSSPISNGLSGPGVRFYSTKFELHVPDGYDVPLSFVFANNTGEVAAYRVQLFVNGYQYGKFIPYLGPQFEFPVPEGILNYGGTNYVGLTLWALEEKGARLGGLSLEARMPVISAMKRPEPAPQPAWELRSGSY</sequence>
<dbReference type="EMBL" id="KN714729">
    <property type="protein sequence ID" value="KUI59374.1"/>
    <property type="molecule type" value="Genomic_DNA"/>
</dbReference>
<evidence type="ECO:0000256" key="7">
    <source>
        <dbReference type="ARBA" id="ARBA00023295"/>
    </source>
</evidence>
<evidence type="ECO:0000313" key="11">
    <source>
        <dbReference type="EMBL" id="KUI59374.1"/>
    </source>
</evidence>
<dbReference type="PANTHER" id="PTHR23421">
    <property type="entry name" value="BETA-GALACTOSIDASE RELATED"/>
    <property type="match status" value="1"/>
</dbReference>
<dbReference type="STRING" id="694573.A0A194V643"/>
<evidence type="ECO:0000256" key="2">
    <source>
        <dbReference type="ARBA" id="ARBA00009809"/>
    </source>
</evidence>
<dbReference type="SUPFAM" id="SSF51011">
    <property type="entry name" value="Glycosyl hydrolase domain"/>
    <property type="match status" value="1"/>
</dbReference>
<feature type="domain" description="Beta-galactosidase" evidence="10">
    <location>
        <begin position="392"/>
        <end position="573"/>
    </location>
</feature>
<dbReference type="Pfam" id="PF10435">
    <property type="entry name" value="BetaGal_dom2"/>
    <property type="match status" value="1"/>
</dbReference>
<dbReference type="FunFam" id="3.20.20.80:FF:000040">
    <property type="entry name" value="Beta-galactosidase A"/>
    <property type="match status" value="1"/>
</dbReference>
<dbReference type="FunFam" id="2.60.120.260:FF:000065">
    <property type="entry name" value="Beta-galactosidase A"/>
    <property type="match status" value="1"/>
</dbReference>
<dbReference type="InterPro" id="IPR025972">
    <property type="entry name" value="BetaGal_dom3"/>
</dbReference>
<dbReference type="InterPro" id="IPR036833">
    <property type="entry name" value="BetaGal_dom3_sf"/>
</dbReference>
<dbReference type="EC" id="3.2.1.23" evidence="3 8"/>
<evidence type="ECO:0000256" key="8">
    <source>
        <dbReference type="RuleBase" id="RU000675"/>
    </source>
</evidence>
<comment type="catalytic activity">
    <reaction evidence="1 8">
        <text>Hydrolysis of terminal non-reducing beta-D-galactose residues in beta-D-galactosides.</text>
        <dbReference type="EC" id="3.2.1.23"/>
    </reaction>
</comment>
<dbReference type="FunFam" id="2.102.20.10:FF:000001">
    <property type="entry name" value="Beta-galactosidase A"/>
    <property type="match status" value="1"/>
</dbReference>
<evidence type="ECO:0000256" key="5">
    <source>
        <dbReference type="ARBA" id="ARBA00022801"/>
    </source>
</evidence>
<name>A0A194V643_CYTMA</name>
<protein>
    <recommendedName>
        <fullName evidence="3 8">Beta-galactosidase</fullName>
        <ecNumber evidence="3 8">3.2.1.23</ecNumber>
    </recommendedName>
</protein>
<proteinExistence type="inferred from homology"/>
<dbReference type="Gene3D" id="2.102.20.10">
    <property type="entry name" value="Beta-galactosidase, domain 2"/>
    <property type="match status" value="1"/>
</dbReference>
<dbReference type="FunFam" id="2.60.390.10:FF:000001">
    <property type="entry name" value="Beta-galactosidase A"/>
    <property type="match status" value="1"/>
</dbReference>
<dbReference type="Gene3D" id="2.60.390.10">
    <property type="entry name" value="Beta-galactosidase, domain 3"/>
    <property type="match status" value="1"/>
</dbReference>
<dbReference type="InterPro" id="IPR017853">
    <property type="entry name" value="GH"/>
</dbReference>
<keyword evidence="5 8" id="KW-0378">Hydrolase</keyword>
<evidence type="ECO:0000256" key="1">
    <source>
        <dbReference type="ARBA" id="ARBA00001412"/>
    </source>
</evidence>
<accession>A0A194V643</accession>
<dbReference type="OrthoDB" id="1657402at2759"/>